<feature type="compositionally biased region" description="Basic and acidic residues" evidence="1">
    <location>
        <begin position="125"/>
        <end position="143"/>
    </location>
</feature>
<dbReference type="GeneID" id="116294047"/>
<organism evidence="2 3">
    <name type="scientific">Actinia tenebrosa</name>
    <name type="common">Australian red waratah sea anemone</name>
    <dbReference type="NCBI Taxonomy" id="6105"/>
    <lineage>
        <taxon>Eukaryota</taxon>
        <taxon>Metazoa</taxon>
        <taxon>Cnidaria</taxon>
        <taxon>Anthozoa</taxon>
        <taxon>Hexacorallia</taxon>
        <taxon>Actiniaria</taxon>
        <taxon>Actiniidae</taxon>
        <taxon>Actinia</taxon>
    </lineage>
</organism>
<dbReference type="Proteomes" id="UP000515163">
    <property type="component" value="Unplaced"/>
</dbReference>
<dbReference type="InParanoid" id="A0A6P8HM44"/>
<dbReference type="OrthoDB" id="6009802at2759"/>
<accession>A0A6P8HM44</accession>
<feature type="region of interest" description="Disordered" evidence="1">
    <location>
        <begin position="98"/>
        <end position="151"/>
    </location>
</feature>
<feature type="compositionally biased region" description="Basic residues" evidence="1">
    <location>
        <begin position="106"/>
        <end position="118"/>
    </location>
</feature>
<sequence length="221" mass="25587">MNDIVQTFDTQGWKRLKSWSEWWCRPNHLAMFTKSHTLLNESEWDTAPRTTNAVESINRQSIHDKGCVLFALLENIYTEDRGHAAKIVAMENNVTLSYASSEESRRKKKNDKRKRKRSSLTNGSKDNDVPPDKRRNIEKDTRATPKKRGRSLIGTKVSVEYQEMNGGVMKYMGWFDGTIAAFNRRDGYFIEFQDSEKDGKVIKGWTEWLGDIESNDVKLLS</sequence>
<dbReference type="KEGG" id="aten:116294047"/>
<protein>
    <submittedName>
        <fullName evidence="3">Uncharacterized protein LOC116294047</fullName>
    </submittedName>
</protein>
<evidence type="ECO:0000313" key="2">
    <source>
        <dbReference type="Proteomes" id="UP000515163"/>
    </source>
</evidence>
<name>A0A6P8HM44_ACTTE</name>
<gene>
    <name evidence="3" type="primary">LOC116294047</name>
</gene>
<reference evidence="3" key="1">
    <citation type="submission" date="2025-08" db="UniProtKB">
        <authorList>
            <consortium name="RefSeq"/>
        </authorList>
    </citation>
    <scope>IDENTIFICATION</scope>
    <source>
        <tissue evidence="3">Tentacle</tissue>
    </source>
</reference>
<evidence type="ECO:0000256" key="1">
    <source>
        <dbReference type="SAM" id="MobiDB-lite"/>
    </source>
</evidence>
<dbReference type="AlphaFoldDB" id="A0A6P8HM44"/>
<evidence type="ECO:0000313" key="3">
    <source>
        <dbReference type="RefSeq" id="XP_031557429.1"/>
    </source>
</evidence>
<keyword evidence="2" id="KW-1185">Reference proteome</keyword>
<proteinExistence type="predicted"/>
<dbReference type="RefSeq" id="XP_031557429.1">
    <property type="nucleotide sequence ID" value="XM_031701569.1"/>
</dbReference>